<evidence type="ECO:0000313" key="1">
    <source>
        <dbReference type="EMBL" id="ERG61222.1"/>
    </source>
</evidence>
<proteinExistence type="predicted"/>
<reference evidence="1" key="1">
    <citation type="journal article" date="2012" name="J. Bacteriol.">
        <title>Genome sequences of type strains of seven species of the marine bacterium Pseudoalteromonas.</title>
        <authorList>
            <person name="Xie B.B."/>
            <person name="Shu Y.L."/>
            <person name="Qin Q.L."/>
            <person name="Rong J.C."/>
            <person name="Zhang X.Y."/>
            <person name="Chen X.L."/>
            <person name="Shi M."/>
            <person name="He H.L."/>
            <person name="Zhou B.C."/>
            <person name="Zhang Y.Z."/>
        </authorList>
    </citation>
    <scope>NUCLEOTIDE SEQUENCE [LARGE SCALE GENOMIC DNA]</scope>
    <source>
        <strain evidence="1">NCIMB 2128</strain>
    </source>
</reference>
<dbReference type="Proteomes" id="UP000016534">
    <property type="component" value="Unassembled WGS sequence"/>
</dbReference>
<comment type="caution">
    <text evidence="1">The sequence shown here is derived from an EMBL/GenBank/DDBJ whole genome shotgun (WGS) entry which is preliminary data.</text>
</comment>
<keyword evidence="2" id="KW-1185">Reference proteome</keyword>
<evidence type="ECO:0000313" key="2">
    <source>
        <dbReference type="Proteomes" id="UP000016534"/>
    </source>
</evidence>
<dbReference type="EMBL" id="AHCF02000017">
    <property type="protein sequence ID" value="ERG61222.1"/>
    <property type="molecule type" value="Genomic_DNA"/>
</dbReference>
<sequence>MTAYIGLSPYCVSELLAKAQQPLETSNQNIDKIAKQSGFSSGLSFRQRFLATFFRQQPKENNLKVPYQSKKLLAQLGHTW</sequence>
<organism evidence="1 2">
    <name type="scientific">Pseudoalteromonas undina</name>
    <dbReference type="NCBI Taxonomy" id="43660"/>
    <lineage>
        <taxon>Bacteria</taxon>
        <taxon>Pseudomonadati</taxon>
        <taxon>Pseudomonadota</taxon>
        <taxon>Gammaproteobacteria</taxon>
        <taxon>Alteromonadales</taxon>
        <taxon>Pseudoalteromonadaceae</taxon>
        <taxon>Pseudoalteromonas</taxon>
    </lineage>
</organism>
<protein>
    <submittedName>
        <fullName evidence="1">Transcriptional regulator, AraC family protein</fullName>
    </submittedName>
</protein>
<reference evidence="1" key="2">
    <citation type="submission" date="2013-04" db="EMBL/GenBank/DDBJ databases">
        <title>Genome sequence of Pseudoalteromonas undina.</title>
        <authorList>
            <person name="Xie B.-B."/>
            <person name="Rong J.-C."/>
            <person name="Qin Q.-L."/>
            <person name="Shu Y.-L."/>
            <person name="Zhang Y.-Z."/>
        </authorList>
    </citation>
    <scope>NUCLEOTIDE SEQUENCE</scope>
    <source>
        <strain evidence="1">NCIMB 2128</strain>
    </source>
</reference>
<gene>
    <name evidence="1" type="ORF">PUND_08929</name>
</gene>
<name>A0ABN0NIU2_9GAMM</name>
<accession>A0ABN0NIU2</accession>